<dbReference type="Pfam" id="PF02383">
    <property type="entry name" value="Syja_N"/>
    <property type="match status" value="1"/>
</dbReference>
<organism evidence="5 6">
    <name type="scientific">Babjeviella inositovora NRRL Y-12698</name>
    <dbReference type="NCBI Taxonomy" id="984486"/>
    <lineage>
        <taxon>Eukaryota</taxon>
        <taxon>Fungi</taxon>
        <taxon>Dikarya</taxon>
        <taxon>Ascomycota</taxon>
        <taxon>Saccharomycotina</taxon>
        <taxon>Pichiomycetes</taxon>
        <taxon>Serinales incertae sedis</taxon>
        <taxon>Babjeviella</taxon>
    </lineage>
</organism>
<evidence type="ECO:0000256" key="2">
    <source>
        <dbReference type="ARBA" id="ARBA00022801"/>
    </source>
</evidence>
<keyword evidence="2" id="KW-0378">Hydrolase</keyword>
<feature type="non-terminal residue" evidence="5">
    <location>
        <position position="1"/>
    </location>
</feature>
<dbReference type="Proteomes" id="UP000094336">
    <property type="component" value="Unassembled WGS sequence"/>
</dbReference>
<keyword evidence="3" id="KW-0472">Membrane</keyword>
<gene>
    <name evidence="5" type="ORF">BABINDRAFT_19924</name>
</gene>
<keyword evidence="6" id="KW-1185">Reference proteome</keyword>
<dbReference type="GeneID" id="30149083"/>
<dbReference type="STRING" id="984486.A0A1E3QQ81"/>
<reference evidence="6" key="1">
    <citation type="submission" date="2016-05" db="EMBL/GenBank/DDBJ databases">
        <title>Comparative genomics of biotechnologically important yeasts.</title>
        <authorList>
            <consortium name="DOE Joint Genome Institute"/>
            <person name="Riley R."/>
            <person name="Haridas S."/>
            <person name="Wolfe K.H."/>
            <person name="Lopes M.R."/>
            <person name="Hittinger C.T."/>
            <person name="Goker M."/>
            <person name="Salamov A."/>
            <person name="Wisecaver J."/>
            <person name="Long T.M."/>
            <person name="Aerts A.L."/>
            <person name="Barry K."/>
            <person name="Choi C."/>
            <person name="Clum A."/>
            <person name="Coughlan A.Y."/>
            <person name="Deshpande S."/>
            <person name="Douglass A.P."/>
            <person name="Hanson S.J."/>
            <person name="Klenk H.-P."/>
            <person name="Labutti K."/>
            <person name="Lapidus A."/>
            <person name="Lindquist E."/>
            <person name="Lipzen A."/>
            <person name="Meier-Kolthoff J.P."/>
            <person name="Ohm R.A."/>
            <person name="Otillar R.P."/>
            <person name="Pangilinan J."/>
            <person name="Peng Y."/>
            <person name="Rokas A."/>
            <person name="Rosa C.A."/>
            <person name="Scheuner C."/>
            <person name="Sibirny A.A."/>
            <person name="Slot J.C."/>
            <person name="Stielow J.B."/>
            <person name="Sun H."/>
            <person name="Kurtzman C.P."/>
            <person name="Blackwell M."/>
            <person name="Grigoriev I.V."/>
            <person name="Jeffries T.W."/>
        </authorList>
    </citation>
    <scope>NUCLEOTIDE SEQUENCE [LARGE SCALE GENOMIC DNA]</scope>
    <source>
        <strain evidence="6">NRRL Y-12698</strain>
    </source>
</reference>
<feature type="non-terminal residue" evidence="5">
    <location>
        <position position="717"/>
    </location>
</feature>
<dbReference type="PANTHER" id="PTHR45738">
    <property type="entry name" value="POLYPHOSPHOINOSITIDE PHOSPHATASE"/>
    <property type="match status" value="1"/>
</dbReference>
<dbReference type="GO" id="GO:0070772">
    <property type="term" value="C:PAS complex"/>
    <property type="evidence" value="ECO:0007669"/>
    <property type="project" value="EnsemblFungi"/>
</dbReference>
<sequence length="717" mass="82845">SDASSSESETHRETPNYNNKKIVLQRFTVYNSMHTMYVIGSNSRENLFRIMEIGKAQNGALTILEDTNFFYTRKDVIDLIGELNKSVQGGVHRVGHGHGLLGLIRFTKGYYLSLITKCSQVAILGGHYVYHIDETQLIPVDFLYSKPRKHSDEERLLAIFRNLDLGKTFYFSYTYDITNSLQTICVREKMRAMAHAARDAARDDAPFAHNERFVWNAHLLSPVFASVDDPARVHDWFQPMIHGFVDQANISIFGRKVYITLIARRSHHFAGARFLKRGVNSRGDVANEVETEQIVCDQLHTSFHDPKYGFYNNPRFTSFVQHRGSIPLFWTQDMLKLPKPPIEVNLSDPFYRSAALHFNNLFQRYGAPVLILNLIKTKEKMPRESKLFGEFVKCIGYLNQFLPLTAKLKHTSLDMSRVSKKGGDVITPLEAIAEKSIRTTGFFHNGISLERTSLQKGINRTNCIDCLDRTNAAEFIIGKNALSYQLYTLGFIAAPKLPYDSDVVNILTEMFHDHGDTIALQYGGSHLVNTMDSYRKINQWSSHTRDYINSIKRIYSNSFMDSLRQEAINLFLGNYVYEVGKTKLWELANDFWLHNDSVWMSKNFRTRNSYIHWYNERYLEEAGTVFALCNSGKHCIKTRSDTDADSARLLVPMLEPYPGYINTWWNETYVPRNFTSMEDVYQFNMNSTARYFPTQMTESFEFDFSPFETRKPELQNE</sequence>
<dbReference type="PROSITE" id="PS50275">
    <property type="entry name" value="SAC"/>
    <property type="match status" value="1"/>
</dbReference>
<proteinExistence type="predicted"/>
<dbReference type="AlphaFoldDB" id="A0A1E3QQ81"/>
<dbReference type="GO" id="GO:0012505">
    <property type="term" value="C:endomembrane system"/>
    <property type="evidence" value="ECO:0007669"/>
    <property type="project" value="UniProtKB-SubCell"/>
</dbReference>
<dbReference type="GO" id="GO:0046856">
    <property type="term" value="P:phosphatidylinositol dephosphorylation"/>
    <property type="evidence" value="ECO:0007669"/>
    <property type="project" value="EnsemblFungi"/>
</dbReference>
<evidence type="ECO:0000256" key="1">
    <source>
        <dbReference type="ARBA" id="ARBA00004308"/>
    </source>
</evidence>
<dbReference type="OrthoDB" id="405996at2759"/>
<evidence type="ECO:0000259" key="4">
    <source>
        <dbReference type="PROSITE" id="PS50275"/>
    </source>
</evidence>
<comment type="subcellular location">
    <subcellularLocation>
        <location evidence="1">Endomembrane system</location>
    </subcellularLocation>
</comment>
<feature type="domain" description="SAC" evidence="4">
    <location>
        <begin position="160"/>
        <end position="524"/>
    </location>
</feature>
<protein>
    <recommendedName>
        <fullName evidence="4">SAC domain-containing protein</fullName>
    </recommendedName>
</protein>
<dbReference type="GO" id="GO:0043813">
    <property type="term" value="F:phosphatidylinositol-3,5-bisphosphate 5-phosphatase activity"/>
    <property type="evidence" value="ECO:0007669"/>
    <property type="project" value="EnsemblFungi"/>
</dbReference>
<dbReference type="EMBL" id="KV454433">
    <property type="protein sequence ID" value="ODQ79117.1"/>
    <property type="molecule type" value="Genomic_DNA"/>
</dbReference>
<accession>A0A1E3QQ81</accession>
<dbReference type="InterPro" id="IPR043573">
    <property type="entry name" value="Fig4-like"/>
</dbReference>
<dbReference type="PANTHER" id="PTHR45738:SF5">
    <property type="entry name" value="POLYPHOSPHOINOSITIDE PHOSPHATASE"/>
    <property type="match status" value="1"/>
</dbReference>
<dbReference type="GO" id="GO:0000329">
    <property type="term" value="C:fungal-type vacuole membrane"/>
    <property type="evidence" value="ECO:0007669"/>
    <property type="project" value="EnsemblFungi"/>
</dbReference>
<dbReference type="RefSeq" id="XP_018984445.1">
    <property type="nucleotide sequence ID" value="XM_019131230.1"/>
</dbReference>
<evidence type="ECO:0000256" key="3">
    <source>
        <dbReference type="ARBA" id="ARBA00023136"/>
    </source>
</evidence>
<dbReference type="GO" id="GO:0034399">
    <property type="term" value="C:nuclear periphery"/>
    <property type="evidence" value="ECO:0007669"/>
    <property type="project" value="EnsemblFungi"/>
</dbReference>
<name>A0A1E3QQ81_9ASCO</name>
<evidence type="ECO:0000313" key="5">
    <source>
        <dbReference type="EMBL" id="ODQ79117.1"/>
    </source>
</evidence>
<dbReference type="InterPro" id="IPR002013">
    <property type="entry name" value="SAC_dom"/>
</dbReference>
<evidence type="ECO:0000313" key="6">
    <source>
        <dbReference type="Proteomes" id="UP000094336"/>
    </source>
</evidence>